<accession>A0A4P6MRL7</accession>
<evidence type="ECO:0000313" key="2">
    <source>
        <dbReference type="Proteomes" id="UP000289326"/>
    </source>
</evidence>
<dbReference type="AlphaFoldDB" id="A0A4P6MRL7"/>
<organism evidence="1 2">
    <name type="scientific">Mycoplasmopsis phocirhinis</name>
    <dbReference type="NCBI Taxonomy" id="142650"/>
    <lineage>
        <taxon>Bacteria</taxon>
        <taxon>Bacillati</taxon>
        <taxon>Mycoplasmatota</taxon>
        <taxon>Mycoplasmoidales</taxon>
        <taxon>Metamycoplasmataceae</taxon>
        <taxon>Mycoplasmopsis</taxon>
    </lineage>
</organism>
<sequence>MKKMLLNLGIGLTSAVVAAGIISAVVINRNNKNLDAIYYGNSKTSGFYLTNDKNIAVHVGQPVREEGLPTFTEQHYLENKAKNNNNVINIENLENVKNEATLINNEQDWNKILNSNSEFNGAMKYDKNNEFDFKLFRAKLDIDFKVDFSKQNVIFINQLIDFYPNLLQTESIVNGVVIKSYEIDKNNLILNITNNLRDEKPLASKAILRYNKNFILKVPKSIQNLSDLNIKFKYVY</sequence>
<evidence type="ECO:0000313" key="1">
    <source>
        <dbReference type="EMBL" id="QBF34471.1"/>
    </source>
</evidence>
<dbReference type="RefSeq" id="WP_130429249.1">
    <property type="nucleotide sequence ID" value="NZ_CP034841.1"/>
</dbReference>
<gene>
    <name evidence="1" type="ORF">EG856_00815</name>
</gene>
<dbReference type="KEGG" id="mphi:EG856_00815"/>
<protein>
    <submittedName>
        <fullName evidence="1">Uncharacterized protein</fullName>
    </submittedName>
</protein>
<dbReference type="Proteomes" id="UP000289326">
    <property type="component" value="Chromosome"/>
</dbReference>
<proteinExistence type="predicted"/>
<keyword evidence="2" id="KW-1185">Reference proteome</keyword>
<reference evidence="1 2" key="1">
    <citation type="submission" date="2019-01" db="EMBL/GenBank/DDBJ databases">
        <title>Complete sequence and annotation of the Mycoplasma phocirhinis strain 852T genome.</title>
        <authorList>
            <person name="Frasca S.Jr."/>
            <person name="Kutish G.F."/>
            <person name="Castellanos Gell J."/>
            <person name="Michaels D.L."/>
            <person name="Brown D.R."/>
        </authorList>
    </citation>
    <scope>NUCLEOTIDE SEQUENCE [LARGE SCALE GENOMIC DNA]</scope>
    <source>
        <strain evidence="1 2">852</strain>
    </source>
</reference>
<dbReference type="EMBL" id="CP034841">
    <property type="protein sequence ID" value="QBF34471.1"/>
    <property type="molecule type" value="Genomic_DNA"/>
</dbReference>
<name>A0A4P6MRL7_9BACT</name>